<dbReference type="Proteomes" id="UP001227230">
    <property type="component" value="Chromosome 12"/>
</dbReference>
<organism evidence="8 9">
    <name type="scientific">Vitis vinifera</name>
    <name type="common">Grape</name>
    <dbReference type="NCBI Taxonomy" id="29760"/>
    <lineage>
        <taxon>Eukaryota</taxon>
        <taxon>Viridiplantae</taxon>
        <taxon>Streptophyta</taxon>
        <taxon>Embryophyta</taxon>
        <taxon>Tracheophyta</taxon>
        <taxon>Spermatophyta</taxon>
        <taxon>Magnoliopsida</taxon>
        <taxon>eudicotyledons</taxon>
        <taxon>Gunneridae</taxon>
        <taxon>Pentapetalae</taxon>
        <taxon>rosids</taxon>
        <taxon>Vitales</taxon>
        <taxon>Vitaceae</taxon>
        <taxon>Viteae</taxon>
        <taxon>Vitis</taxon>
    </lineage>
</organism>
<dbReference type="Gene3D" id="1.20.245.10">
    <property type="entry name" value="Lipoxygenase-1, Domain 5"/>
    <property type="match status" value="1"/>
</dbReference>
<evidence type="ECO:0000259" key="7">
    <source>
        <dbReference type="PROSITE" id="PS51393"/>
    </source>
</evidence>
<evidence type="ECO:0000313" key="9">
    <source>
        <dbReference type="Proteomes" id="UP001227230"/>
    </source>
</evidence>
<keyword evidence="3 6" id="KW-0223">Dioxygenase</keyword>
<name>A0ABY9CZK0_VITVI</name>
<proteinExistence type="inferred from homology"/>
<keyword evidence="4 6" id="KW-0560">Oxidoreductase</keyword>
<evidence type="ECO:0000256" key="1">
    <source>
        <dbReference type="ARBA" id="ARBA00001962"/>
    </source>
</evidence>
<dbReference type="PRINTS" id="PR00087">
    <property type="entry name" value="LIPOXYGENASE"/>
</dbReference>
<accession>A0ABY9CZK0</accession>
<dbReference type="PROSITE" id="PS51393">
    <property type="entry name" value="LIPOXYGENASE_3"/>
    <property type="match status" value="1"/>
</dbReference>
<dbReference type="PANTHER" id="PTHR11771">
    <property type="entry name" value="LIPOXYGENASE"/>
    <property type="match status" value="1"/>
</dbReference>
<evidence type="ECO:0000256" key="5">
    <source>
        <dbReference type="ARBA" id="ARBA00023004"/>
    </source>
</evidence>
<dbReference type="InterPro" id="IPR000907">
    <property type="entry name" value="LipOase"/>
</dbReference>
<evidence type="ECO:0000256" key="2">
    <source>
        <dbReference type="ARBA" id="ARBA00022723"/>
    </source>
</evidence>
<reference evidence="8 9" key="1">
    <citation type="journal article" date="2023" name="Hortic Res">
        <title>The complete reference genome for grapevine (Vitis vinifera L.) genetics and breeding.</title>
        <authorList>
            <person name="Shi X."/>
            <person name="Cao S."/>
            <person name="Wang X."/>
            <person name="Huang S."/>
            <person name="Wang Y."/>
            <person name="Liu Z."/>
            <person name="Liu W."/>
            <person name="Leng X."/>
            <person name="Peng Y."/>
            <person name="Wang N."/>
            <person name="Wang Y."/>
            <person name="Ma Z."/>
            <person name="Xu X."/>
            <person name="Zhang F."/>
            <person name="Xue H."/>
            <person name="Zhong H."/>
            <person name="Wang Y."/>
            <person name="Zhang K."/>
            <person name="Velt A."/>
            <person name="Avia K."/>
            <person name="Holtgrawe D."/>
            <person name="Grimplet J."/>
            <person name="Matus J.T."/>
            <person name="Ware D."/>
            <person name="Wu X."/>
            <person name="Wang H."/>
            <person name="Liu C."/>
            <person name="Fang Y."/>
            <person name="Rustenholz C."/>
            <person name="Cheng Z."/>
            <person name="Xiao H."/>
            <person name="Zhou Y."/>
        </authorList>
    </citation>
    <scope>NUCLEOTIDE SEQUENCE [LARGE SCALE GENOMIC DNA]</scope>
    <source>
        <strain evidence="9">cv. Pinot noir / PN40024</strain>
        <tissue evidence="8">Leaf</tissue>
    </source>
</reference>
<keyword evidence="2 6" id="KW-0479">Metal-binding</keyword>
<keyword evidence="5 6" id="KW-0408">Iron</keyword>
<protein>
    <recommendedName>
        <fullName evidence="7">Lipoxygenase domain-containing protein</fullName>
    </recommendedName>
</protein>
<evidence type="ECO:0000256" key="4">
    <source>
        <dbReference type="ARBA" id="ARBA00023002"/>
    </source>
</evidence>
<evidence type="ECO:0000313" key="8">
    <source>
        <dbReference type="EMBL" id="WKA00564.1"/>
    </source>
</evidence>
<sequence length="89" mass="10148">MIGKISVDSKNGTLNRKTSFINARSRNFMLPPVGFGQLGKARVCSNDADVHQFIHHWLRAHACIEPFITTTHRQLSEMHPIFKLLKTHP</sequence>
<dbReference type="InterPro" id="IPR036226">
    <property type="entry name" value="LipOase_C_sf"/>
</dbReference>
<evidence type="ECO:0000256" key="3">
    <source>
        <dbReference type="ARBA" id="ARBA00022964"/>
    </source>
</evidence>
<comment type="similarity">
    <text evidence="6">Belongs to the lipoxygenase family.</text>
</comment>
<gene>
    <name evidence="8" type="ORF">VitviT2T_018905</name>
</gene>
<dbReference type="InterPro" id="IPR013819">
    <property type="entry name" value="LipOase_C"/>
</dbReference>
<feature type="domain" description="Lipoxygenase" evidence="7">
    <location>
        <begin position="1"/>
        <end position="89"/>
    </location>
</feature>
<dbReference type="SUPFAM" id="SSF48484">
    <property type="entry name" value="Lipoxigenase"/>
    <property type="match status" value="1"/>
</dbReference>
<dbReference type="PROSITE" id="PS00711">
    <property type="entry name" value="LIPOXYGENASE_1"/>
    <property type="match status" value="1"/>
</dbReference>
<keyword evidence="9" id="KW-1185">Reference proteome</keyword>
<evidence type="ECO:0000256" key="6">
    <source>
        <dbReference type="RuleBase" id="RU003974"/>
    </source>
</evidence>
<dbReference type="Pfam" id="PF00305">
    <property type="entry name" value="Lipoxygenase"/>
    <property type="match status" value="1"/>
</dbReference>
<dbReference type="EMBL" id="CP126659">
    <property type="protein sequence ID" value="WKA00564.1"/>
    <property type="molecule type" value="Genomic_DNA"/>
</dbReference>
<comment type="cofactor">
    <cofactor evidence="1 6">
        <name>Fe cation</name>
        <dbReference type="ChEBI" id="CHEBI:24875"/>
    </cofactor>
</comment>
<dbReference type="InterPro" id="IPR020833">
    <property type="entry name" value="LipOase_Fe_BS"/>
</dbReference>